<dbReference type="GeneID" id="93457610"/>
<dbReference type="KEGG" id="msn:LI99_14085"/>
<gene>
    <name evidence="1" type="ORF">BIN_B_05306</name>
</gene>
<dbReference type="AlphaFoldDB" id="A0A653FMS3"/>
<organism evidence="1">
    <name type="scientific">Mycolicibacterium smegmatis</name>
    <name type="common">Mycobacterium smegmatis</name>
    <dbReference type="NCBI Taxonomy" id="1772"/>
    <lineage>
        <taxon>Bacteria</taxon>
        <taxon>Bacillati</taxon>
        <taxon>Actinomycetota</taxon>
        <taxon>Actinomycetes</taxon>
        <taxon>Mycobacteriales</taxon>
        <taxon>Mycobacteriaceae</taxon>
        <taxon>Mycolicibacterium</taxon>
    </lineage>
</organism>
<reference evidence="1" key="1">
    <citation type="submission" date="2019-05" db="EMBL/GenBank/DDBJ databases">
        <authorList>
            <person name="Naeem R."/>
            <person name="Antony C."/>
            <person name="Guan Q."/>
        </authorList>
    </citation>
    <scope>NUCLEOTIDE SEQUENCE</scope>
    <source>
        <strain evidence="1">1</strain>
    </source>
</reference>
<dbReference type="KEGG" id="msh:LI98_14090"/>
<accession>A0A653FMS3</accession>
<evidence type="ECO:0000313" key="1">
    <source>
        <dbReference type="EMBL" id="VTP10957.1"/>
    </source>
</evidence>
<dbReference type="EMBL" id="LR589660">
    <property type="protein sequence ID" value="VTP10957.1"/>
    <property type="molecule type" value="Genomic_DNA"/>
</dbReference>
<protein>
    <submittedName>
        <fullName evidence="1">Uncharacterized protein</fullName>
    </submittedName>
</protein>
<dbReference type="RefSeq" id="WP_029104570.1">
    <property type="nucleotide sequence ID" value="NZ_CP009495.1"/>
</dbReference>
<sequence length="100" mass="11299">MSNRDASAGSDVFYDVVGAWDDKVLCQCETQRGDQCRRSAQWLVNSHGCERLTMCTQHFHDAVAYLEDFFAEFKGGDCSICGRFFAVFSDFSDTFTAVRL</sequence>
<proteinExistence type="predicted"/>
<name>A0A653FMS3_MYCSM</name>